<dbReference type="RefSeq" id="WP_096180740.1">
    <property type="nucleotide sequence ID" value="NZ_BDUF01000014.1"/>
</dbReference>
<dbReference type="Proteomes" id="UP000217785">
    <property type="component" value="Unassembled WGS sequence"/>
</dbReference>
<organism evidence="1 2">
    <name type="scientific">Effusibacillus lacus</name>
    <dbReference type="NCBI Taxonomy" id="1348429"/>
    <lineage>
        <taxon>Bacteria</taxon>
        <taxon>Bacillati</taxon>
        <taxon>Bacillota</taxon>
        <taxon>Bacilli</taxon>
        <taxon>Bacillales</taxon>
        <taxon>Alicyclobacillaceae</taxon>
        <taxon>Effusibacillus</taxon>
    </lineage>
</organism>
<dbReference type="EMBL" id="BDUF01000014">
    <property type="protein sequence ID" value="GAX89043.1"/>
    <property type="molecule type" value="Genomic_DNA"/>
</dbReference>
<dbReference type="InterPro" id="IPR019657">
    <property type="entry name" value="ComFB"/>
</dbReference>
<evidence type="ECO:0000313" key="2">
    <source>
        <dbReference type="Proteomes" id="UP000217785"/>
    </source>
</evidence>
<evidence type="ECO:0000313" key="1">
    <source>
        <dbReference type="EMBL" id="GAX89043.1"/>
    </source>
</evidence>
<sequence>MTLVNAMEHIIEHVFDEFKERYPLKCDCELCKTDILALTLNHIPPKYVSSDIGEVHIKSQYLNEQLKSDVIIEMTKAAQIVEQNPRHASSTQEA</sequence>
<name>A0A292YJW4_9BACL</name>
<dbReference type="AlphaFoldDB" id="A0A292YJW4"/>
<protein>
    <recommendedName>
        <fullName evidence="3">Competence protein ComFB</fullName>
    </recommendedName>
</protein>
<dbReference type="OrthoDB" id="5616024at2"/>
<accession>A0A292YJW4</accession>
<reference evidence="2" key="1">
    <citation type="submission" date="2017-07" db="EMBL/GenBank/DDBJ databases">
        <title>Draft genome sequence of Effusibacillus lacus strain skLN1.</title>
        <authorList>
            <person name="Watanabe M."/>
            <person name="Kojima H."/>
            <person name="Fukui M."/>
        </authorList>
    </citation>
    <scope>NUCLEOTIDE SEQUENCE [LARGE SCALE GENOMIC DNA]</scope>
    <source>
        <strain evidence="2">skLN1</strain>
    </source>
</reference>
<evidence type="ECO:0008006" key="3">
    <source>
        <dbReference type="Google" id="ProtNLM"/>
    </source>
</evidence>
<keyword evidence="2" id="KW-1185">Reference proteome</keyword>
<proteinExistence type="predicted"/>
<dbReference type="Pfam" id="PF10719">
    <property type="entry name" value="ComFB"/>
    <property type="match status" value="1"/>
</dbReference>
<comment type="caution">
    <text evidence="1">The sequence shown here is derived from an EMBL/GenBank/DDBJ whole genome shotgun (WGS) entry which is preliminary data.</text>
</comment>
<gene>
    <name evidence="1" type="ORF">EFBL_0657</name>
</gene>